<dbReference type="SUPFAM" id="SSF53335">
    <property type="entry name" value="S-adenosyl-L-methionine-dependent methyltransferases"/>
    <property type="match status" value="1"/>
</dbReference>
<dbReference type="CDD" id="cd02440">
    <property type="entry name" value="AdoMet_MTases"/>
    <property type="match status" value="1"/>
</dbReference>
<reference evidence="2 3" key="1">
    <citation type="submission" date="2016-10" db="EMBL/GenBank/DDBJ databases">
        <title>Silvanigrella aquatica sp. nov., isolated from a freshwater lake located in the Black Forest, Germany, description of Silvanigrellaceae fam. nov., Silvanigrellales ord. nov., reclassification of the order Bdellovibrionales in the class Oligoflexia, reclassification of the families Bacteriovoracaceae and Halobacteriovoraceae in the new order Bacteriovoracales ord. nov., and reclassification of the family Pseudobacteriovoracaceae in the order Oligoflexiales.</title>
        <authorList>
            <person name="Hahn M.W."/>
            <person name="Schmidt J."/>
            <person name="Koll U."/>
            <person name="Rohde M."/>
            <person name="Verbag S."/>
            <person name="Pitt A."/>
            <person name="Nakai R."/>
            <person name="Naganuma T."/>
            <person name="Lang E."/>
        </authorList>
    </citation>
    <scope>NUCLEOTIDE SEQUENCE [LARGE SCALE GENOMIC DNA]</scope>
    <source>
        <strain evidence="2 3">MWH-Nonnen-W8red</strain>
    </source>
</reference>
<evidence type="ECO:0000256" key="1">
    <source>
        <dbReference type="SAM" id="Phobius"/>
    </source>
</evidence>
<evidence type="ECO:0000313" key="3">
    <source>
        <dbReference type="Proteomes" id="UP000184731"/>
    </source>
</evidence>
<protein>
    <recommendedName>
        <fullName evidence="4">Methyltransferase type 11 domain-containing protein</fullName>
    </recommendedName>
</protein>
<dbReference type="Proteomes" id="UP000184731">
    <property type="component" value="Chromosome"/>
</dbReference>
<keyword evidence="1" id="KW-0472">Membrane</keyword>
<dbReference type="RefSeq" id="WP_148698323.1">
    <property type="nucleotide sequence ID" value="NZ_CP017834.1"/>
</dbReference>
<sequence>MEYEKISCDFCGSPENSVVASQTDLLYKTTKDTFNVVKCKDCNLHFTNPRPDANTIGNFYVQDYSFHSSRNYIKYLFDKVLGLIANSFFVLFFNPFSFFNPYLIQRMKPKIPDPVLTRIKILKNTKRQKILDIGCGSGTNSHFFGAKGSLNYYKKFADVMGCEFSENARNNLSELGIFCYPFIDKIPSSENYFDIIRMNWSLEHVDKPSHYFKFIKEHLAKDGIAVICIPNNEGHVYQNYPNCLELPIHFYHFNISDIFKYAEKYGLKIKNVNTFSYPGLYYFSSKFYPSLSHYKNMSIFDAWKMNKLLNKSYTENGNDMIVILGL</sequence>
<dbReference type="EMBL" id="CP017834">
    <property type="protein sequence ID" value="APJ04575.1"/>
    <property type="molecule type" value="Genomic_DNA"/>
</dbReference>
<name>A0A1L4D2Z0_9BACT</name>
<dbReference type="PANTHER" id="PTHR43861:SF6">
    <property type="entry name" value="METHYLTRANSFERASE TYPE 11"/>
    <property type="match status" value="1"/>
</dbReference>
<accession>A0A1L4D2Z0</accession>
<proteinExistence type="predicted"/>
<dbReference type="Gene3D" id="3.40.50.150">
    <property type="entry name" value="Vaccinia Virus protein VP39"/>
    <property type="match status" value="1"/>
</dbReference>
<dbReference type="AlphaFoldDB" id="A0A1L4D2Z0"/>
<dbReference type="InterPro" id="IPR029063">
    <property type="entry name" value="SAM-dependent_MTases_sf"/>
</dbReference>
<dbReference type="Pfam" id="PF13489">
    <property type="entry name" value="Methyltransf_23"/>
    <property type="match status" value="1"/>
</dbReference>
<dbReference type="STRING" id="1915309.AXG55_11925"/>
<dbReference type="KEGG" id="saqi:AXG55_11925"/>
<organism evidence="2 3">
    <name type="scientific">Silvanigrella aquatica</name>
    <dbReference type="NCBI Taxonomy" id="1915309"/>
    <lineage>
        <taxon>Bacteria</taxon>
        <taxon>Pseudomonadati</taxon>
        <taxon>Bdellovibrionota</taxon>
        <taxon>Oligoflexia</taxon>
        <taxon>Silvanigrellales</taxon>
        <taxon>Silvanigrellaceae</taxon>
        <taxon>Silvanigrella</taxon>
    </lineage>
</organism>
<keyword evidence="1" id="KW-1133">Transmembrane helix</keyword>
<keyword evidence="1" id="KW-0812">Transmembrane</keyword>
<dbReference type="OrthoDB" id="9815644at2"/>
<evidence type="ECO:0000313" key="2">
    <source>
        <dbReference type="EMBL" id="APJ04575.1"/>
    </source>
</evidence>
<keyword evidence="3" id="KW-1185">Reference proteome</keyword>
<feature type="transmembrane region" description="Helical" evidence="1">
    <location>
        <begin position="80"/>
        <end position="99"/>
    </location>
</feature>
<evidence type="ECO:0008006" key="4">
    <source>
        <dbReference type="Google" id="ProtNLM"/>
    </source>
</evidence>
<dbReference type="PANTHER" id="PTHR43861">
    <property type="entry name" value="TRANS-ACONITATE 2-METHYLTRANSFERASE-RELATED"/>
    <property type="match status" value="1"/>
</dbReference>
<gene>
    <name evidence="2" type="ORF">AXG55_11925</name>
</gene>